<evidence type="ECO:0000313" key="4">
    <source>
        <dbReference type="Proteomes" id="UP000694387"/>
    </source>
</evidence>
<dbReference type="Proteomes" id="UP000694387">
    <property type="component" value="Chromosome 8"/>
</dbReference>
<accession>A0A8C4N0R1</accession>
<sequence length="76" mass="7698">QPAGRRAARLCSLPWFLMTVSRVCSGRNKGSSALGGGQALAERGGQEGSSQRMSCQPIAARLLVGGMGKSPPGSGP</sequence>
<organism evidence="3 4">
    <name type="scientific">Equus asinus</name>
    <name type="common">Donkey</name>
    <name type="synonym">Equus africanus asinus</name>
    <dbReference type="NCBI Taxonomy" id="9793"/>
    <lineage>
        <taxon>Eukaryota</taxon>
        <taxon>Metazoa</taxon>
        <taxon>Chordata</taxon>
        <taxon>Craniata</taxon>
        <taxon>Vertebrata</taxon>
        <taxon>Euteleostomi</taxon>
        <taxon>Mammalia</taxon>
        <taxon>Eutheria</taxon>
        <taxon>Laurasiatheria</taxon>
        <taxon>Perissodactyla</taxon>
        <taxon>Equidae</taxon>
        <taxon>Equus</taxon>
    </lineage>
</organism>
<proteinExistence type="predicted"/>
<reference evidence="3" key="3">
    <citation type="submission" date="2025-09" db="UniProtKB">
        <authorList>
            <consortium name="Ensembl"/>
        </authorList>
    </citation>
    <scope>IDENTIFICATION</scope>
</reference>
<keyword evidence="4" id="KW-1185">Reference proteome</keyword>
<name>A0A8C4N0R1_EQUAS</name>
<feature type="region of interest" description="Disordered" evidence="1">
    <location>
        <begin position="28"/>
        <end position="53"/>
    </location>
</feature>
<dbReference type="Ensembl" id="ENSEAST00005033407.2">
    <property type="protein sequence ID" value="ENSEASP00005030729.2"/>
    <property type="gene ID" value="ENSEASG00005020917.2"/>
</dbReference>
<evidence type="ECO:0000256" key="1">
    <source>
        <dbReference type="SAM" id="MobiDB-lite"/>
    </source>
</evidence>
<feature type="chain" id="PRO_5040346407" evidence="2">
    <location>
        <begin position="26"/>
        <end position="76"/>
    </location>
</feature>
<dbReference type="AlphaFoldDB" id="A0A8C4N0R1"/>
<evidence type="ECO:0000313" key="3">
    <source>
        <dbReference type="Ensembl" id="ENSEASP00005030729.2"/>
    </source>
</evidence>
<dbReference type="GeneTree" id="ENSGT00970000194236"/>
<keyword evidence="2" id="KW-0732">Signal</keyword>
<feature type="signal peptide" evidence="2">
    <location>
        <begin position="1"/>
        <end position="25"/>
    </location>
</feature>
<reference evidence="3 4" key="1">
    <citation type="journal article" date="2020" name="Nat. Commun.">
        <title>Donkey genomes provide new insights into domestication and selection for coat color.</title>
        <authorList>
            <person name="Wang"/>
            <person name="C."/>
            <person name="Li"/>
            <person name="H."/>
            <person name="Guo"/>
            <person name="Y."/>
            <person name="Huang"/>
            <person name="J."/>
            <person name="Sun"/>
            <person name="Y."/>
            <person name="Min"/>
            <person name="J."/>
            <person name="Wang"/>
            <person name="J."/>
            <person name="Fang"/>
            <person name="X."/>
            <person name="Zhao"/>
            <person name="Z."/>
            <person name="Wang"/>
            <person name="S."/>
            <person name="Zhang"/>
            <person name="Y."/>
            <person name="Liu"/>
            <person name="Q."/>
            <person name="Jiang"/>
            <person name="Q."/>
            <person name="Wang"/>
            <person name="X."/>
            <person name="Guo"/>
            <person name="Y."/>
            <person name="Yang"/>
            <person name="C."/>
            <person name="Wang"/>
            <person name="Y."/>
            <person name="Tian"/>
            <person name="F."/>
            <person name="Zhuang"/>
            <person name="G."/>
            <person name="Fan"/>
            <person name="Y."/>
            <person name="Gao"/>
            <person name="Q."/>
            <person name="Li"/>
            <person name="Y."/>
            <person name="Ju"/>
            <person name="Z."/>
            <person name="Li"/>
            <person name="J."/>
            <person name="Li"/>
            <person name="R."/>
            <person name="Hou"/>
            <person name="M."/>
            <person name="Yang"/>
            <person name="G."/>
            <person name="Liu"/>
            <person name="G."/>
            <person name="Liu"/>
            <person name="W."/>
            <person name="Guo"/>
            <person name="J."/>
            <person name="Pan"/>
            <person name="S."/>
            <person name="Fan"/>
            <person name="G."/>
            <person name="Zhang"/>
            <person name="W."/>
            <person name="Zhang"/>
            <person name="R."/>
            <person name="Yu"/>
            <person name="J."/>
            <person name="Zhang"/>
            <person name="X."/>
            <person name="Yin"/>
            <person name="Q."/>
            <person name="Ji"/>
            <person name="C."/>
            <person name="Jin"/>
            <person name="Y."/>
            <person name="Yue"/>
            <person name="G."/>
            <person name="Liu"/>
            <person name="M."/>
            <person name="Xu"/>
            <person name="J."/>
            <person name="Liu"/>
            <person name="S."/>
            <person name="Jordana"/>
            <person name="J."/>
            <person name="Noce"/>
            <person name="A."/>
            <person name="Amills"/>
            <person name="M."/>
            <person name="Wu"/>
            <person name="D.D."/>
            <person name="Li"/>
            <person name="S."/>
            <person name="Zhou"/>
            <person name="X. and Zhong"/>
            <person name="J."/>
        </authorList>
    </citation>
    <scope>NUCLEOTIDE SEQUENCE [LARGE SCALE GENOMIC DNA]</scope>
</reference>
<evidence type="ECO:0000256" key="2">
    <source>
        <dbReference type="SAM" id="SignalP"/>
    </source>
</evidence>
<protein>
    <submittedName>
        <fullName evidence="3">Uncharacterized protein</fullName>
    </submittedName>
</protein>
<reference evidence="3" key="2">
    <citation type="submission" date="2025-08" db="UniProtKB">
        <authorList>
            <consortium name="Ensembl"/>
        </authorList>
    </citation>
    <scope>IDENTIFICATION</scope>
</reference>